<sequence length="89" mass="10221">MVSKLGSKNEYKSRAKRADNQKPNKSPDTAGISLLSDFKLFDICKSVSWHRTVKGRTALHACWSFILRLFAKERKKNRTQSLSVFAFSR</sequence>
<reference evidence="2 3" key="1">
    <citation type="submission" date="2021-06" db="EMBL/GenBank/DDBJ databases">
        <title>Caerostris extrusa draft genome.</title>
        <authorList>
            <person name="Kono N."/>
            <person name="Arakawa K."/>
        </authorList>
    </citation>
    <scope>NUCLEOTIDE SEQUENCE [LARGE SCALE GENOMIC DNA]</scope>
</reference>
<dbReference type="Proteomes" id="UP001054945">
    <property type="component" value="Unassembled WGS sequence"/>
</dbReference>
<evidence type="ECO:0000256" key="1">
    <source>
        <dbReference type="SAM" id="MobiDB-lite"/>
    </source>
</evidence>
<gene>
    <name evidence="2" type="ORF">CEXT_491801</name>
</gene>
<comment type="caution">
    <text evidence="2">The sequence shown here is derived from an EMBL/GenBank/DDBJ whole genome shotgun (WGS) entry which is preliminary data.</text>
</comment>
<protein>
    <submittedName>
        <fullName evidence="2">Uncharacterized protein</fullName>
    </submittedName>
</protein>
<feature type="region of interest" description="Disordered" evidence="1">
    <location>
        <begin position="1"/>
        <end position="31"/>
    </location>
</feature>
<accession>A0AAV4S9Z0</accession>
<dbReference type="EMBL" id="BPLR01009076">
    <property type="protein sequence ID" value="GIY29456.1"/>
    <property type="molecule type" value="Genomic_DNA"/>
</dbReference>
<feature type="compositionally biased region" description="Basic and acidic residues" evidence="1">
    <location>
        <begin position="7"/>
        <end position="22"/>
    </location>
</feature>
<name>A0AAV4S9Z0_CAEEX</name>
<organism evidence="2 3">
    <name type="scientific">Caerostris extrusa</name>
    <name type="common">Bark spider</name>
    <name type="synonym">Caerostris bankana</name>
    <dbReference type="NCBI Taxonomy" id="172846"/>
    <lineage>
        <taxon>Eukaryota</taxon>
        <taxon>Metazoa</taxon>
        <taxon>Ecdysozoa</taxon>
        <taxon>Arthropoda</taxon>
        <taxon>Chelicerata</taxon>
        <taxon>Arachnida</taxon>
        <taxon>Araneae</taxon>
        <taxon>Araneomorphae</taxon>
        <taxon>Entelegynae</taxon>
        <taxon>Araneoidea</taxon>
        <taxon>Araneidae</taxon>
        <taxon>Caerostris</taxon>
    </lineage>
</organism>
<evidence type="ECO:0000313" key="2">
    <source>
        <dbReference type="EMBL" id="GIY29456.1"/>
    </source>
</evidence>
<dbReference type="AlphaFoldDB" id="A0AAV4S9Z0"/>
<evidence type="ECO:0000313" key="3">
    <source>
        <dbReference type="Proteomes" id="UP001054945"/>
    </source>
</evidence>
<proteinExistence type="predicted"/>
<keyword evidence="3" id="KW-1185">Reference proteome</keyword>